<dbReference type="Pfam" id="PF00271">
    <property type="entry name" value="Helicase_C"/>
    <property type="match status" value="1"/>
</dbReference>
<dbReference type="SUPFAM" id="SSF52540">
    <property type="entry name" value="P-loop containing nucleoside triphosphate hydrolases"/>
    <property type="match status" value="1"/>
</dbReference>
<keyword evidence="8" id="KW-0413">Isomerase</keyword>
<feature type="region of interest" description="Disordered" evidence="9">
    <location>
        <begin position="1374"/>
        <end position="1434"/>
    </location>
</feature>
<dbReference type="PANTHER" id="PTHR47962:SF5">
    <property type="entry name" value="ATP-DEPENDENT HELICASE LHR-RELATED"/>
    <property type="match status" value="1"/>
</dbReference>
<keyword evidence="1" id="KW-0547">Nucleotide-binding</keyword>
<protein>
    <submittedName>
        <fullName evidence="12">ATP-dependent helicase</fullName>
    </submittedName>
</protein>
<dbReference type="Pfam" id="PF00270">
    <property type="entry name" value="DEAD"/>
    <property type="match status" value="1"/>
</dbReference>
<evidence type="ECO:0000256" key="6">
    <source>
        <dbReference type="ARBA" id="ARBA00023125"/>
    </source>
</evidence>
<evidence type="ECO:0000313" key="12">
    <source>
        <dbReference type="EMBL" id="GAA2119477.1"/>
    </source>
</evidence>
<dbReference type="Pfam" id="PF23236">
    <property type="entry name" value="WHD_2nd_Lhr"/>
    <property type="match status" value="1"/>
</dbReference>
<keyword evidence="4 12" id="KW-0347">Helicase</keyword>
<dbReference type="InterPro" id="IPR014001">
    <property type="entry name" value="Helicase_ATP-bd"/>
</dbReference>
<reference evidence="12 13" key="1">
    <citation type="journal article" date="2019" name="Int. J. Syst. Evol. Microbiol.">
        <title>The Global Catalogue of Microorganisms (GCM) 10K type strain sequencing project: providing services to taxonomists for standard genome sequencing and annotation.</title>
        <authorList>
            <consortium name="The Broad Institute Genomics Platform"/>
            <consortium name="The Broad Institute Genome Sequencing Center for Infectious Disease"/>
            <person name="Wu L."/>
            <person name="Ma J."/>
        </authorList>
    </citation>
    <scope>NUCLEOTIDE SEQUENCE [LARGE SCALE GENOMIC DNA]</scope>
    <source>
        <strain evidence="12 13">JCM 15914</strain>
    </source>
</reference>
<keyword evidence="2" id="KW-0227">DNA damage</keyword>
<evidence type="ECO:0000256" key="4">
    <source>
        <dbReference type="ARBA" id="ARBA00022806"/>
    </source>
</evidence>
<evidence type="ECO:0000256" key="9">
    <source>
        <dbReference type="SAM" id="MobiDB-lite"/>
    </source>
</evidence>
<keyword evidence="7" id="KW-0234">DNA repair</keyword>
<feature type="compositionally biased region" description="Gly residues" evidence="9">
    <location>
        <begin position="81"/>
        <end position="96"/>
    </location>
</feature>
<dbReference type="PROSITE" id="PS51192">
    <property type="entry name" value="HELICASE_ATP_BIND_1"/>
    <property type="match status" value="1"/>
</dbReference>
<dbReference type="SMART" id="SM00490">
    <property type="entry name" value="HELICc"/>
    <property type="match status" value="1"/>
</dbReference>
<keyword evidence="13" id="KW-1185">Reference proteome</keyword>
<dbReference type="InterPro" id="IPR001650">
    <property type="entry name" value="Helicase_C-like"/>
</dbReference>
<keyword evidence="5" id="KW-0067">ATP-binding</keyword>
<sequence length="1666" mass="178506">MVLGLDPSLKLFSSATATWFDAAFSGPTAAQRGAWEAIAAGRHALVVAPTGSGKTLAAFLWAIDQLISRPSDTTDDAAAGPSGGGLPASDSAGGGTPETKAAARQSPGTGQDPLPGTEVDLRAKAKRAASPAKAEEHTTVLYISPLKALGVDVERNLRAPLIGITQAAKAAGITPPDISVGVRSGDTPQATRRALLAHPPDILITTPESLYLMLTSKARETLRHVKTVIIDEVHAVAGTKRGAHLAVSLERLDDLLEEPVQRIGLSATVEPVDTVAGFLGGSQPVSVVRPPSEKDWDLTVSVPIPDMTALGGASAPPSSVDSASIDANLEASDYQATASIWPHVEERIVDLVEQHRSTIVFANSRGLAEKLTARLNEIHEFRVNNAPSGSEGADESESIAAADADTTGEFADISRQHNRFEGATSVLARAHHGSVSKDQRSLIEEDLKTGRLRCVVATSSLELGIDMGHVDLVIQVESPPSASSGLQRVGRAGHQVGEISIGRMYPKHRGDVRDAAVISEQMLAGRLEPLAIPANPLDILAQHTISAAAAEDVDVEAWFDTLRRSAPFRHLPRSAYDAVLDLLAGRYPSDEFAHLRPRVVWDRETGTLQARPGALRLAVTSGGTIPDRGLFPVFLVGDQDGKNPKRVGELDEEMVYESRVGDIIALGASSWRIEDITHDRVVVSPAPGVPGKLPFWHGDGLGRPVELGRAVGSFTREIGGASQETARERLTAAGLDEWAQDNLIAYLNEQRQSTEHIPDDRTLVVERFRDELGDWRVVLHSPFGKPVHAPWALAVGARLEERWGLDAASQAGDDGIVLRVPATDEEPPGAELFLFDPNELEHTVTEEVGGSALFASRFRENAARALLLPRSDPGKRTPLWQQRQRSAQLLDVARKYPQFPVILETVRECLQDVYDLPALLRLQRELAGRKLRMVETTTDTPSPFARTLLFGYVAQFLYEGDSPLAERKAAALSLDPALLNELLGRAELRELLDQEVIEQMVAQLQRLAPDRRLRGVEGAADLLRLLGPMTPAEAALRLRPRESLETDDLHLSESNAKALLEQLVSTNRAIIMRVGGTEVYCAVEDAARMRDALGIPLPMGVPLTFLEPVADPVGDLVSRYARTHGPFSVVEAATALHLGPAVVESALRALGKQRRVSEGAFRPSGDPAASDSEWCDVEVLRTLRRRSLAALREDVEPVAPSIYAKFLPAWQHAVKGHQLRGLDGVLTVIDQLAGVPIPASAWEPLVLAQRVVDYRPGMLDELMATGEVLFSGAGSLGGEDGWVAFHLAESAELSLPPIEKLQVAASELDSELEKHVLAVLQSGGAYFAWQLIKPLSQAGLTVGMPELRTALWNLLWAGLITNDTYAPVRALMAGGHSSHKTPKRPARSRAAGRRGAARLRGLSRPGATSGMGVSGAESGGRVVRAQGGSEERTTAGRWSVLRPEPLNATVRAQAQAELLLDRYGILTRGPVAVEDVPGGFATVYKVLRALEDAGRARRGYFIEGLGAAQFTQPATVDILRSFSEDDSVRAPEPQVLALAATDPANPYGAALDWPDAVALESSTKHRPGRKAGAIVVLVDGDLVLYLERGGKTALAFTASEPELRMAAQAVAGLVQRRAVDSLVVEKVNGESVLSSVEMVTAIREGLLSGGFYQTPRGVRMRAPVSG</sequence>
<dbReference type="InterPro" id="IPR052511">
    <property type="entry name" value="ATP-dep_Helicase"/>
</dbReference>
<evidence type="ECO:0000256" key="8">
    <source>
        <dbReference type="ARBA" id="ARBA00023235"/>
    </source>
</evidence>
<dbReference type="EMBL" id="BAAAQA010000020">
    <property type="protein sequence ID" value="GAA2119477.1"/>
    <property type="molecule type" value="Genomic_DNA"/>
</dbReference>
<evidence type="ECO:0000256" key="1">
    <source>
        <dbReference type="ARBA" id="ARBA00022741"/>
    </source>
</evidence>
<evidence type="ECO:0000256" key="3">
    <source>
        <dbReference type="ARBA" id="ARBA00022801"/>
    </source>
</evidence>
<evidence type="ECO:0000256" key="7">
    <source>
        <dbReference type="ARBA" id="ARBA00023204"/>
    </source>
</evidence>
<dbReference type="InterPro" id="IPR055369">
    <property type="entry name" value="WH2_Lhr"/>
</dbReference>
<keyword evidence="6" id="KW-0238">DNA-binding</keyword>
<keyword evidence="3" id="KW-0378">Hydrolase</keyword>
<dbReference type="InterPro" id="IPR055368">
    <property type="entry name" value="WH3_Lhr"/>
</dbReference>
<evidence type="ECO:0000256" key="2">
    <source>
        <dbReference type="ARBA" id="ARBA00022763"/>
    </source>
</evidence>
<evidence type="ECO:0000313" key="13">
    <source>
        <dbReference type="Proteomes" id="UP001500166"/>
    </source>
</evidence>
<dbReference type="InterPro" id="IPR055367">
    <property type="entry name" value="WH4_Lhr"/>
</dbReference>
<evidence type="ECO:0000256" key="5">
    <source>
        <dbReference type="ARBA" id="ARBA00022840"/>
    </source>
</evidence>
<dbReference type="Pfam" id="PF19306">
    <property type="entry name" value="WHD_Lhr"/>
    <property type="match status" value="1"/>
</dbReference>
<feature type="region of interest" description="Disordered" evidence="9">
    <location>
        <begin position="72"/>
        <end position="117"/>
    </location>
</feature>
<dbReference type="InterPro" id="IPR011545">
    <property type="entry name" value="DEAD/DEAH_box_helicase_dom"/>
</dbReference>
<name>A0ABN2XZS1_9MICC</name>
<dbReference type="Proteomes" id="UP001500166">
    <property type="component" value="Unassembled WGS sequence"/>
</dbReference>
<feature type="domain" description="Helicase C-terminal" evidence="11">
    <location>
        <begin position="343"/>
        <end position="538"/>
    </location>
</feature>
<dbReference type="NCBIfam" id="NF007284">
    <property type="entry name" value="PRK09751.1"/>
    <property type="match status" value="1"/>
</dbReference>
<dbReference type="InterPro" id="IPR013701">
    <property type="entry name" value="Lhr-like_DEAD/DEAH_assoc"/>
</dbReference>
<accession>A0ABN2XZS1</accession>
<dbReference type="InterPro" id="IPR027417">
    <property type="entry name" value="P-loop_NTPase"/>
</dbReference>
<comment type="caution">
    <text evidence="12">The sequence shown here is derived from an EMBL/GenBank/DDBJ whole genome shotgun (WGS) entry which is preliminary data.</text>
</comment>
<dbReference type="Pfam" id="PF23235">
    <property type="entry name" value="WHD_3rd_Lhr"/>
    <property type="match status" value="1"/>
</dbReference>
<dbReference type="GO" id="GO:0004386">
    <property type="term" value="F:helicase activity"/>
    <property type="evidence" value="ECO:0007669"/>
    <property type="project" value="UniProtKB-KW"/>
</dbReference>
<dbReference type="Pfam" id="PF08494">
    <property type="entry name" value="DEAD_assoc"/>
    <property type="match status" value="1"/>
</dbReference>
<evidence type="ECO:0000259" key="10">
    <source>
        <dbReference type="PROSITE" id="PS51192"/>
    </source>
</evidence>
<feature type="compositionally biased region" description="Low complexity" evidence="9">
    <location>
        <begin position="1398"/>
        <end position="1407"/>
    </location>
</feature>
<feature type="compositionally biased region" description="Basic residues" evidence="9">
    <location>
        <begin position="1377"/>
        <end position="1397"/>
    </location>
</feature>
<proteinExistence type="predicted"/>
<gene>
    <name evidence="12" type="ORF">GCM10009824_20410</name>
</gene>
<dbReference type="Pfam" id="PF23234">
    <property type="entry name" value="WHD_4th_Lhr"/>
    <property type="match status" value="1"/>
</dbReference>
<dbReference type="PROSITE" id="PS51194">
    <property type="entry name" value="HELICASE_CTER"/>
    <property type="match status" value="1"/>
</dbReference>
<dbReference type="InterPro" id="IPR045628">
    <property type="entry name" value="Lhr_WH_dom"/>
</dbReference>
<dbReference type="Gene3D" id="3.40.50.300">
    <property type="entry name" value="P-loop containing nucleotide triphosphate hydrolases"/>
    <property type="match status" value="3"/>
</dbReference>
<organism evidence="12 13">
    <name type="scientific">Kocuria atrinae</name>
    <dbReference type="NCBI Taxonomy" id="592377"/>
    <lineage>
        <taxon>Bacteria</taxon>
        <taxon>Bacillati</taxon>
        <taxon>Actinomycetota</taxon>
        <taxon>Actinomycetes</taxon>
        <taxon>Micrococcales</taxon>
        <taxon>Micrococcaceae</taxon>
        <taxon>Kocuria</taxon>
    </lineage>
</organism>
<evidence type="ECO:0000259" key="11">
    <source>
        <dbReference type="PROSITE" id="PS51194"/>
    </source>
</evidence>
<dbReference type="PANTHER" id="PTHR47962">
    <property type="entry name" value="ATP-DEPENDENT HELICASE LHR-RELATED-RELATED"/>
    <property type="match status" value="1"/>
</dbReference>
<dbReference type="SMART" id="SM00487">
    <property type="entry name" value="DEXDc"/>
    <property type="match status" value="1"/>
</dbReference>
<feature type="domain" description="Helicase ATP-binding" evidence="10">
    <location>
        <begin position="35"/>
        <end position="287"/>
    </location>
</feature>